<keyword evidence="12" id="KW-1185">Reference proteome</keyword>
<evidence type="ECO:0000259" key="10">
    <source>
        <dbReference type="Pfam" id="PF03553"/>
    </source>
</evidence>
<comment type="caution">
    <text evidence="11">The sequence shown here is derived from an EMBL/GenBank/DDBJ whole genome shotgun (WGS) entry which is preliminary data.</text>
</comment>
<proteinExistence type="inferred from homology"/>
<dbReference type="Pfam" id="PF03553">
    <property type="entry name" value="Na_H_antiporter"/>
    <property type="match status" value="1"/>
</dbReference>
<evidence type="ECO:0000256" key="7">
    <source>
        <dbReference type="ARBA" id="ARBA00023136"/>
    </source>
</evidence>
<evidence type="ECO:0000256" key="5">
    <source>
        <dbReference type="ARBA" id="ARBA00022692"/>
    </source>
</evidence>
<dbReference type="NCBIfam" id="TIGR00931">
    <property type="entry name" value="antiport_nhaC"/>
    <property type="match status" value="1"/>
</dbReference>
<sequence>MANKQVVKEQESRLPSLPLALIPIVTTLLILGIQIFHFGDFTPHVPLAIGIAVTALVGIKQGMGWNKIEEGIFHVVHVSMQSIAILICVGMIVGIWIASGTVPTLIYYGLNFVSPQLFLATAMVLCSVVSVALGTSWGTVGTVGLALMGIGAGFDIPMYWTAGAVVSGAFFGDKVSPLSDTTNLAPAVTGTDLFAHIRNMMPTTIPAMLIAFAIYLIAGFVLFSPEDSSLERIQLITEGLQANFTISPWLILPALLVILLAVKRMPPVPSLFAGALAGAATAAIAQGAGLHDIFTYGNSGYSIESGVREIDSLLNRGGIQSMMWTISLVLIALGFGGALEKTRCLEAIVTAIIRRVRGFAGVQLSASCTSMATNLVAGDPYLSIALPGRMYAPVYRGMKYSPLNLSRALEEGGTLISPLIPWNAGGAFVITGLGLGIADGNMENLLYIPLAFACWISPLIGIIYAYSGLFSPRASQEEIDEWEEKGELVADMDNLGNLGNRTASPSGAATSTS</sequence>
<feature type="transmembrane region" description="Helical" evidence="9">
    <location>
        <begin position="321"/>
        <end position="339"/>
    </location>
</feature>
<feature type="transmembrane region" description="Helical" evidence="9">
    <location>
        <begin position="244"/>
        <end position="262"/>
    </location>
</feature>
<dbReference type="InterPro" id="IPR018461">
    <property type="entry name" value="Na/H_Antiport_NhaC-like_C"/>
</dbReference>
<dbReference type="Proteomes" id="UP000294546">
    <property type="component" value="Unassembled WGS sequence"/>
</dbReference>
<dbReference type="EMBL" id="SMFU01000010">
    <property type="protein sequence ID" value="TCK04889.1"/>
    <property type="molecule type" value="Genomic_DNA"/>
</dbReference>
<keyword evidence="4" id="KW-1003">Cell membrane</keyword>
<accession>A0A4R1GG72</accession>
<keyword evidence="7 9" id="KW-0472">Membrane</keyword>
<keyword evidence="6 9" id="KW-1133">Transmembrane helix</keyword>
<evidence type="ECO:0000313" key="12">
    <source>
        <dbReference type="Proteomes" id="UP000294546"/>
    </source>
</evidence>
<evidence type="ECO:0000313" key="11">
    <source>
        <dbReference type="EMBL" id="TCK04889.1"/>
    </source>
</evidence>
<dbReference type="RefSeq" id="WP_132294923.1">
    <property type="nucleotide sequence ID" value="NZ_SMFU01000010.1"/>
</dbReference>
<protein>
    <submittedName>
        <fullName evidence="11">Transporter (NhaC family)</fullName>
    </submittedName>
</protein>
<evidence type="ECO:0000256" key="4">
    <source>
        <dbReference type="ARBA" id="ARBA00022475"/>
    </source>
</evidence>
<dbReference type="InterPro" id="IPR052180">
    <property type="entry name" value="NhaC_Na-H+_Antiporter"/>
</dbReference>
<dbReference type="AlphaFoldDB" id="A0A4R1GG72"/>
<dbReference type="GO" id="GO:0015297">
    <property type="term" value="F:antiporter activity"/>
    <property type="evidence" value="ECO:0007669"/>
    <property type="project" value="UniProtKB-KW"/>
</dbReference>
<keyword evidence="5 9" id="KW-0812">Transmembrane</keyword>
<reference evidence="11 12" key="1">
    <citation type="submission" date="2019-03" db="EMBL/GenBank/DDBJ databases">
        <title>Genomic Encyclopedia of Archaeal and Bacterial Type Strains, Phase II (KMG-II): from individual species to whole genera.</title>
        <authorList>
            <person name="Goeker M."/>
        </authorList>
    </citation>
    <scope>NUCLEOTIDE SEQUENCE [LARGE SCALE GENOMIC DNA]</scope>
    <source>
        <strain evidence="11 12">DSM 27697</strain>
    </source>
</reference>
<dbReference type="OrthoDB" id="9762978at2"/>
<dbReference type="PANTHER" id="PTHR33451:SF3">
    <property type="entry name" value="MALATE-2H(+)_NA(+)-LACTATE ANTIPORTER"/>
    <property type="match status" value="1"/>
</dbReference>
<comment type="subcellular location">
    <subcellularLocation>
        <location evidence="1">Cell membrane</location>
        <topology evidence="1">Multi-pass membrane protein</topology>
    </subcellularLocation>
</comment>
<evidence type="ECO:0000256" key="1">
    <source>
        <dbReference type="ARBA" id="ARBA00004651"/>
    </source>
</evidence>
<evidence type="ECO:0000256" key="2">
    <source>
        <dbReference type="ARBA" id="ARBA00022448"/>
    </source>
</evidence>
<feature type="transmembrane region" description="Helical" evidence="9">
    <location>
        <begin position="419"/>
        <end position="438"/>
    </location>
</feature>
<keyword evidence="2" id="KW-0813">Transport</keyword>
<comment type="similarity">
    <text evidence="8">Belongs to the NhaC Na(+)/H(+) (TC 2.A.35) antiporter family.</text>
</comment>
<dbReference type="InterPro" id="IPR004770">
    <property type="entry name" value="Na/H_antiport_NhaC"/>
</dbReference>
<gene>
    <name evidence="11" type="ORF">CLV83_3338</name>
</gene>
<dbReference type="GO" id="GO:0005886">
    <property type="term" value="C:plasma membrane"/>
    <property type="evidence" value="ECO:0007669"/>
    <property type="project" value="UniProtKB-SubCell"/>
</dbReference>
<name>A0A4R1GG72_9GAMM</name>
<feature type="transmembrane region" description="Helical" evidence="9">
    <location>
        <begin position="269"/>
        <end position="289"/>
    </location>
</feature>
<feature type="transmembrane region" description="Helical" evidence="9">
    <location>
        <begin position="444"/>
        <end position="466"/>
    </location>
</feature>
<evidence type="ECO:0000256" key="9">
    <source>
        <dbReference type="SAM" id="Phobius"/>
    </source>
</evidence>
<feature type="transmembrane region" description="Helical" evidence="9">
    <location>
        <begin position="117"/>
        <end position="150"/>
    </location>
</feature>
<evidence type="ECO:0000256" key="8">
    <source>
        <dbReference type="ARBA" id="ARBA00038435"/>
    </source>
</evidence>
<feature type="transmembrane region" description="Helical" evidence="9">
    <location>
        <begin position="71"/>
        <end position="97"/>
    </location>
</feature>
<evidence type="ECO:0000256" key="3">
    <source>
        <dbReference type="ARBA" id="ARBA00022449"/>
    </source>
</evidence>
<dbReference type="PANTHER" id="PTHR33451">
    <property type="entry name" value="MALATE-2H(+)/NA(+)-LACTATE ANTIPORTER"/>
    <property type="match status" value="1"/>
</dbReference>
<keyword evidence="3" id="KW-0050">Antiport</keyword>
<feature type="transmembrane region" description="Helical" evidence="9">
    <location>
        <begin position="41"/>
        <end position="59"/>
    </location>
</feature>
<feature type="transmembrane region" description="Helical" evidence="9">
    <location>
        <begin position="12"/>
        <end position="35"/>
    </location>
</feature>
<organism evidence="11 12">
    <name type="scientific">Marinobacterium mangrovicola</name>
    <dbReference type="NCBI Taxonomy" id="1476959"/>
    <lineage>
        <taxon>Bacteria</taxon>
        <taxon>Pseudomonadati</taxon>
        <taxon>Pseudomonadota</taxon>
        <taxon>Gammaproteobacteria</taxon>
        <taxon>Oceanospirillales</taxon>
        <taxon>Oceanospirillaceae</taxon>
        <taxon>Marinobacterium</taxon>
    </lineage>
</organism>
<feature type="transmembrane region" description="Helical" evidence="9">
    <location>
        <begin position="205"/>
        <end position="224"/>
    </location>
</feature>
<feature type="domain" description="Na+/H+ antiporter NhaC-like C-terminal" evidence="10">
    <location>
        <begin position="168"/>
        <end position="468"/>
    </location>
</feature>
<evidence type="ECO:0000256" key="6">
    <source>
        <dbReference type="ARBA" id="ARBA00022989"/>
    </source>
</evidence>